<keyword evidence="1" id="KW-0812">Transmembrane</keyword>
<keyword evidence="1" id="KW-0472">Membrane</keyword>
<dbReference type="KEGG" id="srt:Srot_1320"/>
<dbReference type="Proteomes" id="UP000002247">
    <property type="component" value="Chromosome"/>
</dbReference>
<feature type="transmembrane region" description="Helical" evidence="1">
    <location>
        <begin position="72"/>
        <end position="94"/>
    </location>
</feature>
<sequence length="97" mass="10398">MIASSILSYCTCFSLLGDRDYWALSPDDYESRREGAVLVMQIIGISSCALLIGATVCAIASVRLRGLRRASIAVSIIQCAALVSAYFTMVLLFIGAN</sequence>
<accession>D6ZFR4</accession>
<dbReference type="RefSeq" id="WP_013138242.1">
    <property type="nucleotide sequence ID" value="NC_014168.1"/>
</dbReference>
<keyword evidence="3" id="KW-1185">Reference proteome</keyword>
<feature type="transmembrane region" description="Helical" evidence="1">
    <location>
        <begin position="36"/>
        <end position="60"/>
    </location>
</feature>
<evidence type="ECO:0000313" key="3">
    <source>
        <dbReference type="Proteomes" id="UP000002247"/>
    </source>
</evidence>
<evidence type="ECO:0000313" key="2">
    <source>
        <dbReference type="EMBL" id="ADG97788.1"/>
    </source>
</evidence>
<protein>
    <submittedName>
        <fullName evidence="2">Uncharacterized protein</fullName>
    </submittedName>
</protein>
<dbReference type="HOGENOM" id="CLU_2345055_0_0_11"/>
<keyword evidence="1" id="KW-1133">Transmembrane helix</keyword>
<proteinExistence type="predicted"/>
<reference evidence="2 3" key="1">
    <citation type="journal article" date="2010" name="Stand. Genomic Sci.">
        <title>Complete genome sequence of Segniliparus rotundus type strain (CDC 1076).</title>
        <authorList>
            <person name="Sikorski J."/>
            <person name="Lapidus A."/>
            <person name="Copeland A."/>
            <person name="Misra M."/>
            <person name="Glavina Del Rio T."/>
            <person name="Nolan M."/>
            <person name="Lucas S."/>
            <person name="Chen F."/>
            <person name="Tice H."/>
            <person name="Cheng J.F."/>
            <person name="Jando M."/>
            <person name="Schneider S."/>
            <person name="Bruce D."/>
            <person name="Goodwin L."/>
            <person name="Pitluck S."/>
            <person name="Liolios K."/>
            <person name="Mikhailova N."/>
            <person name="Pati A."/>
            <person name="Ivanova N."/>
            <person name="Mavromatis K."/>
            <person name="Chen A."/>
            <person name="Palaniappan K."/>
            <person name="Chertkov O."/>
            <person name="Land M."/>
            <person name="Hauser L."/>
            <person name="Chang Y.J."/>
            <person name="Jeffries C.D."/>
            <person name="Brettin T."/>
            <person name="Detter J.C."/>
            <person name="Han C."/>
            <person name="Rohde M."/>
            <person name="Goker M."/>
            <person name="Bristow J."/>
            <person name="Eisen J.A."/>
            <person name="Markowitz V."/>
            <person name="Hugenholtz P."/>
            <person name="Kyrpides N.C."/>
            <person name="Klenk H.P."/>
        </authorList>
    </citation>
    <scope>NUCLEOTIDE SEQUENCE [LARGE SCALE GENOMIC DNA]</scope>
    <source>
        <strain evidence="3">ATCC BAA-972 / CDC 1076 / CIP 108378 / DSM 44985 / JCM 13578</strain>
    </source>
</reference>
<organism evidence="2 3">
    <name type="scientific">Segniliparus rotundus (strain ATCC BAA-972 / CDC 1076 / CIP 108378 / DSM 44985 / JCM 13578)</name>
    <dbReference type="NCBI Taxonomy" id="640132"/>
    <lineage>
        <taxon>Bacteria</taxon>
        <taxon>Bacillati</taxon>
        <taxon>Actinomycetota</taxon>
        <taxon>Actinomycetes</taxon>
        <taxon>Mycobacteriales</taxon>
        <taxon>Segniliparaceae</taxon>
        <taxon>Segniliparus</taxon>
    </lineage>
</organism>
<dbReference type="STRING" id="640132.Srot_1320"/>
<evidence type="ECO:0000256" key="1">
    <source>
        <dbReference type="SAM" id="Phobius"/>
    </source>
</evidence>
<name>D6ZFR4_SEGRD</name>
<dbReference type="AlphaFoldDB" id="D6ZFR4"/>
<dbReference type="EMBL" id="CP001958">
    <property type="protein sequence ID" value="ADG97788.1"/>
    <property type="molecule type" value="Genomic_DNA"/>
</dbReference>
<gene>
    <name evidence="2" type="ordered locus">Srot_1320</name>
</gene>